<dbReference type="Gene3D" id="1.10.10.60">
    <property type="entry name" value="Homeodomain-like"/>
    <property type="match status" value="1"/>
</dbReference>
<dbReference type="InterPro" id="IPR041490">
    <property type="entry name" value="KstR2_TetR_C"/>
</dbReference>
<dbReference type="PRINTS" id="PR00455">
    <property type="entry name" value="HTHTETR"/>
</dbReference>
<feature type="DNA-binding region" description="H-T-H motif" evidence="5">
    <location>
        <begin position="42"/>
        <end position="61"/>
    </location>
</feature>
<dbReference type="SUPFAM" id="SSF48498">
    <property type="entry name" value="Tetracyclin repressor-like, C-terminal domain"/>
    <property type="match status" value="1"/>
</dbReference>
<keyword evidence="3 5" id="KW-0238">DNA-binding</keyword>
<evidence type="ECO:0000256" key="1">
    <source>
        <dbReference type="ARBA" id="ARBA00022491"/>
    </source>
</evidence>
<dbReference type="InterPro" id="IPR036271">
    <property type="entry name" value="Tet_transcr_reg_TetR-rel_C_sf"/>
</dbReference>
<reference evidence="8 9" key="1">
    <citation type="submission" date="2020-04" db="EMBL/GenBank/DDBJ databases">
        <title>Thermobifida alba genome sequencing and assembly.</title>
        <authorList>
            <person name="Luzics S."/>
            <person name="Horvath B."/>
            <person name="Nagy I."/>
            <person name="Toth A."/>
            <person name="Nagy I."/>
            <person name="Kukolya J."/>
        </authorList>
    </citation>
    <scope>NUCLEOTIDE SEQUENCE [LARGE SCALE GENOMIC DNA]</scope>
    <source>
        <strain evidence="8 9">DSM 43795</strain>
    </source>
</reference>
<gene>
    <name evidence="8" type="ORF">FOF52_06730</name>
</gene>
<evidence type="ECO:0000313" key="8">
    <source>
        <dbReference type="EMBL" id="UPT20695.1"/>
    </source>
</evidence>
<keyword evidence="9" id="KW-1185">Reference proteome</keyword>
<evidence type="ECO:0000256" key="4">
    <source>
        <dbReference type="ARBA" id="ARBA00023163"/>
    </source>
</evidence>
<organism evidence="8 9">
    <name type="scientific">Thermobifida alba</name>
    <name type="common">Thermomonospora alba</name>
    <dbReference type="NCBI Taxonomy" id="53522"/>
    <lineage>
        <taxon>Bacteria</taxon>
        <taxon>Bacillati</taxon>
        <taxon>Actinomycetota</taxon>
        <taxon>Actinomycetes</taxon>
        <taxon>Streptosporangiales</taxon>
        <taxon>Nocardiopsidaceae</taxon>
        <taxon>Thermobifida</taxon>
    </lineage>
</organism>
<evidence type="ECO:0000256" key="5">
    <source>
        <dbReference type="PROSITE-ProRule" id="PRU00335"/>
    </source>
</evidence>
<dbReference type="EMBL" id="CP051627">
    <property type="protein sequence ID" value="UPT20695.1"/>
    <property type="molecule type" value="Genomic_DNA"/>
</dbReference>
<dbReference type="InterPro" id="IPR001647">
    <property type="entry name" value="HTH_TetR"/>
</dbReference>
<dbReference type="Gene3D" id="1.10.357.10">
    <property type="entry name" value="Tetracycline Repressor, domain 2"/>
    <property type="match status" value="1"/>
</dbReference>
<dbReference type="PROSITE" id="PS01081">
    <property type="entry name" value="HTH_TETR_1"/>
    <property type="match status" value="1"/>
</dbReference>
<evidence type="ECO:0000256" key="2">
    <source>
        <dbReference type="ARBA" id="ARBA00023015"/>
    </source>
</evidence>
<proteinExistence type="predicted"/>
<dbReference type="Pfam" id="PF17932">
    <property type="entry name" value="TetR_C_24"/>
    <property type="match status" value="1"/>
</dbReference>
<keyword evidence="4" id="KW-0804">Transcription</keyword>
<protein>
    <submittedName>
        <fullName evidence="8">TetR/AcrR family transcriptional regulator</fullName>
    </submittedName>
</protein>
<dbReference type="PANTHER" id="PTHR30055:SF175">
    <property type="entry name" value="HTH-TYPE TRANSCRIPTIONAL REPRESSOR KSTR2"/>
    <property type="match status" value="1"/>
</dbReference>
<dbReference type="Proteomes" id="UP000832041">
    <property type="component" value="Chromosome"/>
</dbReference>
<accession>A0ABY4L040</accession>
<dbReference type="PANTHER" id="PTHR30055">
    <property type="entry name" value="HTH-TYPE TRANSCRIPTIONAL REGULATOR RUTR"/>
    <property type="match status" value="1"/>
</dbReference>
<evidence type="ECO:0000256" key="6">
    <source>
        <dbReference type="SAM" id="MobiDB-lite"/>
    </source>
</evidence>
<dbReference type="InterPro" id="IPR050109">
    <property type="entry name" value="HTH-type_TetR-like_transc_reg"/>
</dbReference>
<dbReference type="InterPro" id="IPR023772">
    <property type="entry name" value="DNA-bd_HTH_TetR-type_CS"/>
</dbReference>
<dbReference type="InterPro" id="IPR009057">
    <property type="entry name" value="Homeodomain-like_sf"/>
</dbReference>
<sequence length="208" mass="24447">MNKADTARDRQERRHLSTDQRRRDIVATAADLFDRNGYVNTSMQDIARAAGIAKPTLYHYFTSKDEILCRIHEEFIDQLLSRHENRLAARLRPDQLVLEVMADILELMETHRGHVRVFFENHRELPEREQAEIRLKRDRYQTMVEETFAAGTAEGLFRDVDPRTAALALFGMCNWAYQWYRKDGTMRTRDLAYVFWDYLVHGVGAGRP</sequence>
<dbReference type="PROSITE" id="PS50977">
    <property type="entry name" value="HTH_TETR_2"/>
    <property type="match status" value="1"/>
</dbReference>
<evidence type="ECO:0000313" key="9">
    <source>
        <dbReference type="Proteomes" id="UP000832041"/>
    </source>
</evidence>
<feature type="region of interest" description="Disordered" evidence="6">
    <location>
        <begin position="1"/>
        <end position="20"/>
    </location>
</feature>
<feature type="domain" description="HTH tetR-type" evidence="7">
    <location>
        <begin position="19"/>
        <end position="79"/>
    </location>
</feature>
<dbReference type="Pfam" id="PF00440">
    <property type="entry name" value="TetR_N"/>
    <property type="match status" value="1"/>
</dbReference>
<keyword evidence="1" id="KW-0678">Repressor</keyword>
<name>A0ABY4L040_THEAE</name>
<evidence type="ECO:0000256" key="3">
    <source>
        <dbReference type="ARBA" id="ARBA00023125"/>
    </source>
</evidence>
<dbReference type="RefSeq" id="WP_248592980.1">
    <property type="nucleotide sequence ID" value="NZ_BAABEB010000012.1"/>
</dbReference>
<dbReference type="SUPFAM" id="SSF46689">
    <property type="entry name" value="Homeodomain-like"/>
    <property type="match status" value="1"/>
</dbReference>
<evidence type="ECO:0000259" key="7">
    <source>
        <dbReference type="PROSITE" id="PS50977"/>
    </source>
</evidence>
<keyword evidence="2" id="KW-0805">Transcription regulation</keyword>